<dbReference type="InterPro" id="IPR042099">
    <property type="entry name" value="ANL_N_sf"/>
</dbReference>
<accession>A0A852TXU7</accession>
<feature type="compositionally biased region" description="Basic and acidic residues" evidence="3">
    <location>
        <begin position="454"/>
        <end position="467"/>
    </location>
</feature>
<evidence type="ECO:0000256" key="2">
    <source>
        <dbReference type="ARBA" id="ARBA00022840"/>
    </source>
</evidence>
<feature type="compositionally biased region" description="Low complexity" evidence="3">
    <location>
        <begin position="480"/>
        <end position="492"/>
    </location>
</feature>
<dbReference type="EMBL" id="JACCCC010000001">
    <property type="protein sequence ID" value="NYE47643.1"/>
    <property type="molecule type" value="Genomic_DNA"/>
</dbReference>
<keyword evidence="1" id="KW-0547">Nucleotide-binding</keyword>
<keyword evidence="6" id="KW-1185">Reference proteome</keyword>
<dbReference type="PANTHER" id="PTHR43272:SF33">
    <property type="entry name" value="AMP-BINDING DOMAIN-CONTAINING PROTEIN-RELATED"/>
    <property type="match status" value="1"/>
</dbReference>
<reference evidence="5 6" key="1">
    <citation type="submission" date="2020-07" db="EMBL/GenBank/DDBJ databases">
        <title>Sequencing the genomes of 1000 actinobacteria strains.</title>
        <authorList>
            <person name="Klenk H.-P."/>
        </authorList>
    </citation>
    <scope>NUCLEOTIDE SEQUENCE [LARGE SCALE GENOMIC DNA]</scope>
    <source>
        <strain evidence="5 6">CXB654</strain>
    </source>
</reference>
<gene>
    <name evidence="5" type="ORF">HDA32_002763</name>
</gene>
<dbReference type="InterPro" id="IPR000873">
    <property type="entry name" value="AMP-dep_synth/lig_dom"/>
</dbReference>
<dbReference type="GO" id="GO:0005524">
    <property type="term" value="F:ATP binding"/>
    <property type="evidence" value="ECO:0007669"/>
    <property type="project" value="UniProtKB-KW"/>
</dbReference>
<evidence type="ECO:0000313" key="5">
    <source>
        <dbReference type="EMBL" id="NYE47643.1"/>
    </source>
</evidence>
<evidence type="ECO:0000313" key="6">
    <source>
        <dbReference type="Proteomes" id="UP000589036"/>
    </source>
</evidence>
<feature type="region of interest" description="Disordered" evidence="3">
    <location>
        <begin position="454"/>
        <end position="509"/>
    </location>
</feature>
<feature type="domain" description="AMP-dependent synthetase/ligase" evidence="4">
    <location>
        <begin position="24"/>
        <end position="422"/>
    </location>
</feature>
<keyword evidence="5" id="KW-0436">Ligase</keyword>
<name>A0A852TXU7_9ACTN</name>
<dbReference type="Pfam" id="PF00501">
    <property type="entry name" value="AMP-binding"/>
    <property type="match status" value="1"/>
</dbReference>
<dbReference type="EC" id="6.2.1.3" evidence="5"/>
<organism evidence="5 6">
    <name type="scientific">Spinactinospora alkalitolerans</name>
    <dbReference type="NCBI Taxonomy" id="687207"/>
    <lineage>
        <taxon>Bacteria</taxon>
        <taxon>Bacillati</taxon>
        <taxon>Actinomycetota</taxon>
        <taxon>Actinomycetes</taxon>
        <taxon>Streptosporangiales</taxon>
        <taxon>Nocardiopsidaceae</taxon>
        <taxon>Spinactinospora</taxon>
    </lineage>
</organism>
<dbReference type="Pfam" id="PF23562">
    <property type="entry name" value="AMP-binding_C_3"/>
    <property type="match status" value="1"/>
</dbReference>
<dbReference type="GO" id="GO:0004467">
    <property type="term" value="F:long-chain fatty acid-CoA ligase activity"/>
    <property type="evidence" value="ECO:0007669"/>
    <property type="project" value="UniProtKB-EC"/>
</dbReference>
<proteinExistence type="predicted"/>
<sequence length="648" mass="68942">MPQSRSTPVSRAPQLSGLGELVYHNAHEAPQAPLFSRKADGQWHHVNATEFLRDVTAVAKGLIAAGVGAGDRVVLGCATGYEWTLVNFAIWAVRGVVVPVHPACSRRRLHHILRDCRPAAAVVESDRHAAAIAEIQHELLDLGRTWRLADDSGLEAVTKPGAYIDGSAVRLRRDETTRADPAAISYPVTTAPDAPGSVLTHGNFLAGAESLIQRLSPLLAGGEQASTLMHLPLADVFGHSALVGCVMARVRVGFCERGAQVRREVRMFRPTVLLALPRLLEQVYAVEKAKAKESGWDNLNAFNAATELAVDFDKSGRRGAWRRVSRVMYEWMYSRIKEALGGRVRFIVVGGGQLPARLTHFYGGAGLPVLQGFGTVQTTGAFVLNAPGEVRVGTVGRPVPGVEVRLSREAEVLVRGATVFAGHHGRAAGAGPGRDGWLATGVFGRLDSEGYLVVDERPSRPRPRPEVDAGPGPGAGEAGRGPAPAPAAAQAPGPQPAAPAAPPAGPAPVEGGIDAACAGLETRLGEHPLISQVLVMAQGRPYATALITLKRDQLEYWRLVNSRPLSTPLTEIAADPQLGWEIQRAVEQANAAAPAEAAVRAFHILGEEFSPRSGLLLPSGRLRRDAILRAFAEEIEALYQGRGAGQQR</sequence>
<dbReference type="GO" id="GO:0016020">
    <property type="term" value="C:membrane"/>
    <property type="evidence" value="ECO:0007669"/>
    <property type="project" value="TreeGrafter"/>
</dbReference>
<evidence type="ECO:0000256" key="3">
    <source>
        <dbReference type="SAM" id="MobiDB-lite"/>
    </source>
</evidence>
<evidence type="ECO:0000256" key="1">
    <source>
        <dbReference type="ARBA" id="ARBA00022741"/>
    </source>
</evidence>
<keyword evidence="2" id="KW-0067">ATP-binding</keyword>
<dbReference type="PANTHER" id="PTHR43272">
    <property type="entry name" value="LONG-CHAIN-FATTY-ACID--COA LIGASE"/>
    <property type="match status" value="1"/>
</dbReference>
<dbReference type="RefSeq" id="WP_179643551.1">
    <property type="nucleotide sequence ID" value="NZ_JACCCC010000001.1"/>
</dbReference>
<feature type="compositionally biased region" description="Pro residues" evidence="3">
    <location>
        <begin position="493"/>
        <end position="506"/>
    </location>
</feature>
<dbReference type="Gene3D" id="3.40.50.12780">
    <property type="entry name" value="N-terminal domain of ligase-like"/>
    <property type="match status" value="1"/>
</dbReference>
<dbReference type="AlphaFoldDB" id="A0A852TXU7"/>
<protein>
    <submittedName>
        <fullName evidence="5">Long-chain acyl-CoA synthetase</fullName>
        <ecNumber evidence="5">6.2.1.3</ecNumber>
    </submittedName>
</protein>
<evidence type="ECO:0000259" key="4">
    <source>
        <dbReference type="Pfam" id="PF00501"/>
    </source>
</evidence>
<comment type="caution">
    <text evidence="5">The sequence shown here is derived from an EMBL/GenBank/DDBJ whole genome shotgun (WGS) entry which is preliminary data.</text>
</comment>
<dbReference type="SUPFAM" id="SSF56801">
    <property type="entry name" value="Acetyl-CoA synthetase-like"/>
    <property type="match status" value="1"/>
</dbReference>
<dbReference type="Proteomes" id="UP000589036">
    <property type="component" value="Unassembled WGS sequence"/>
</dbReference>